<dbReference type="KEGG" id="mlv:CVS47_00874"/>
<dbReference type="SMART" id="SM01012">
    <property type="entry name" value="ANTAR"/>
    <property type="match status" value="1"/>
</dbReference>
<accession>A0A3Q9J2E0</accession>
<dbReference type="EMBL" id="CP031423">
    <property type="protein sequence ID" value="AZS36273.1"/>
    <property type="molecule type" value="Genomic_DNA"/>
</dbReference>
<dbReference type="InterPro" id="IPR036388">
    <property type="entry name" value="WH-like_DNA-bd_sf"/>
</dbReference>
<dbReference type="InterPro" id="IPR011006">
    <property type="entry name" value="CheY-like_superfamily"/>
</dbReference>
<name>A0A3Q9J2E0_9MICO</name>
<evidence type="ECO:0000313" key="2">
    <source>
        <dbReference type="EMBL" id="AZS36273.1"/>
    </source>
</evidence>
<dbReference type="AlphaFoldDB" id="A0A3Q9J2E0"/>
<gene>
    <name evidence="2" type="ORF">CVS47_00874</name>
</gene>
<dbReference type="PROSITE" id="PS50921">
    <property type="entry name" value="ANTAR"/>
    <property type="match status" value="1"/>
</dbReference>
<organism evidence="2 3">
    <name type="scientific">Microbacterium lemovicicum</name>
    <dbReference type="NCBI Taxonomy" id="1072463"/>
    <lineage>
        <taxon>Bacteria</taxon>
        <taxon>Bacillati</taxon>
        <taxon>Actinomycetota</taxon>
        <taxon>Actinomycetes</taxon>
        <taxon>Micrococcales</taxon>
        <taxon>Microbacteriaceae</taxon>
        <taxon>Microbacterium</taxon>
    </lineage>
</organism>
<protein>
    <recommendedName>
        <fullName evidence="1">ANTAR domain-containing protein</fullName>
    </recommendedName>
</protein>
<dbReference type="Pfam" id="PF03861">
    <property type="entry name" value="ANTAR"/>
    <property type="match status" value="1"/>
</dbReference>
<evidence type="ECO:0000313" key="3">
    <source>
        <dbReference type="Proteomes" id="UP000276888"/>
    </source>
</evidence>
<dbReference type="RefSeq" id="WP_127094988.1">
    <property type="nucleotide sequence ID" value="NZ_CP031423.1"/>
</dbReference>
<sequence length="82" mass="8921">MTTETSISTQMVADQLQRALSSRVLIEQAKGVIAAQAGVDMHTAFNILRSYARAHQLKLSDVAERVSERELILTDLAPAPAD</sequence>
<dbReference type="GO" id="GO:0003723">
    <property type="term" value="F:RNA binding"/>
    <property type="evidence" value="ECO:0007669"/>
    <property type="project" value="InterPro"/>
</dbReference>
<proteinExistence type="predicted"/>
<keyword evidence="3" id="KW-1185">Reference proteome</keyword>
<dbReference type="OrthoDB" id="3683444at2"/>
<dbReference type="Proteomes" id="UP000276888">
    <property type="component" value="Chromosome"/>
</dbReference>
<dbReference type="Gene3D" id="1.10.10.10">
    <property type="entry name" value="Winged helix-like DNA-binding domain superfamily/Winged helix DNA-binding domain"/>
    <property type="match status" value="1"/>
</dbReference>
<evidence type="ECO:0000259" key="1">
    <source>
        <dbReference type="PROSITE" id="PS50921"/>
    </source>
</evidence>
<reference evidence="2 3" key="1">
    <citation type="submission" date="2018-08" db="EMBL/GenBank/DDBJ databases">
        <title>Microbacterium lemovicicum sp. nov., a bacterium isolated from a natural uranium-rich soil.</title>
        <authorList>
            <person name="ORTET P."/>
        </authorList>
    </citation>
    <scope>NUCLEOTIDE SEQUENCE [LARGE SCALE GENOMIC DNA]</scope>
    <source>
        <strain evidence="2 3">Viu22</strain>
    </source>
</reference>
<feature type="domain" description="ANTAR" evidence="1">
    <location>
        <begin position="6"/>
        <end position="67"/>
    </location>
</feature>
<dbReference type="InterPro" id="IPR005561">
    <property type="entry name" value="ANTAR"/>
</dbReference>
<dbReference type="SUPFAM" id="SSF52172">
    <property type="entry name" value="CheY-like"/>
    <property type="match status" value="1"/>
</dbReference>